<reference evidence="2" key="1">
    <citation type="submission" date="2021-01" db="EMBL/GenBank/DDBJ databases">
        <authorList>
            <consortium name="Genoscope - CEA"/>
            <person name="William W."/>
        </authorList>
    </citation>
    <scope>NUCLEOTIDE SEQUENCE</scope>
</reference>
<name>A0A8S1SN33_PAROT</name>
<accession>A0A8S1SN33</accession>
<comment type="caution">
    <text evidence="2">The sequence shown here is derived from an EMBL/GenBank/DDBJ whole genome shotgun (WGS) entry which is preliminary data.</text>
</comment>
<feature type="region of interest" description="Disordered" evidence="1">
    <location>
        <begin position="40"/>
        <end position="69"/>
    </location>
</feature>
<dbReference type="Proteomes" id="UP000683925">
    <property type="component" value="Unassembled WGS sequence"/>
</dbReference>
<evidence type="ECO:0000313" key="2">
    <source>
        <dbReference type="EMBL" id="CAD8141280.1"/>
    </source>
</evidence>
<dbReference type="EMBL" id="CAJJDP010000011">
    <property type="protein sequence ID" value="CAD8141280.1"/>
    <property type="molecule type" value="Genomic_DNA"/>
</dbReference>
<evidence type="ECO:0000313" key="3">
    <source>
        <dbReference type="Proteomes" id="UP000683925"/>
    </source>
</evidence>
<sequence>MSQQDERSEEIEEFKKPSQFQSEEQRNLQEITEQFNHVNIQSAPSGVQSPQLASEVHSHLQDQSNNSPQSNFIKIDKRFLLPEEANYITYISDNTKLLKEKYVEHCMDSLQSIQDFVLNQGLSRKKQLSNCLKNDQSSQLNNQPPHIHELSLQNSNQFEKINLQETSQKKQSTNSKSNIKKLKEDPQFQQKLFFVNQILEHLKKFEIQSSSKKISILEDSLIVCLVFLQLSNESKSLQEQYDYIQQHYNYQRSFQAFSTRIKVQRNLYQQWTLEKFEQLLKVLQRYPKKALEDLTLIQHHNIKIPNIN</sequence>
<gene>
    <name evidence="2" type="ORF">POCTA_138.1.T0120350</name>
</gene>
<evidence type="ECO:0000256" key="1">
    <source>
        <dbReference type="SAM" id="MobiDB-lite"/>
    </source>
</evidence>
<dbReference type="OMA" id="HCMDSLQ"/>
<dbReference type="AlphaFoldDB" id="A0A8S1SN33"/>
<proteinExistence type="predicted"/>
<dbReference type="OrthoDB" id="303644at2759"/>
<organism evidence="2 3">
    <name type="scientific">Paramecium octaurelia</name>
    <dbReference type="NCBI Taxonomy" id="43137"/>
    <lineage>
        <taxon>Eukaryota</taxon>
        <taxon>Sar</taxon>
        <taxon>Alveolata</taxon>
        <taxon>Ciliophora</taxon>
        <taxon>Intramacronucleata</taxon>
        <taxon>Oligohymenophorea</taxon>
        <taxon>Peniculida</taxon>
        <taxon>Parameciidae</taxon>
        <taxon>Paramecium</taxon>
    </lineage>
</organism>
<feature type="region of interest" description="Disordered" evidence="1">
    <location>
        <begin position="1"/>
        <end position="25"/>
    </location>
</feature>
<protein>
    <submittedName>
        <fullName evidence="2">Uncharacterized protein</fullName>
    </submittedName>
</protein>
<feature type="compositionally biased region" description="Polar residues" evidence="1">
    <location>
        <begin position="40"/>
        <end position="52"/>
    </location>
</feature>
<keyword evidence="3" id="KW-1185">Reference proteome</keyword>